<protein>
    <submittedName>
        <fullName evidence="4">Uncharacterized protein</fullName>
    </submittedName>
</protein>
<reference evidence="4" key="1">
    <citation type="journal article" date="2023" name="Mol. Phylogenet. Evol.">
        <title>Genome-scale phylogeny and comparative genomics of the fungal order Sordariales.</title>
        <authorList>
            <person name="Hensen N."/>
            <person name="Bonometti L."/>
            <person name="Westerberg I."/>
            <person name="Brannstrom I.O."/>
            <person name="Guillou S."/>
            <person name="Cros-Aarteil S."/>
            <person name="Calhoun S."/>
            <person name="Haridas S."/>
            <person name="Kuo A."/>
            <person name="Mondo S."/>
            <person name="Pangilinan J."/>
            <person name="Riley R."/>
            <person name="LaButti K."/>
            <person name="Andreopoulos B."/>
            <person name="Lipzen A."/>
            <person name="Chen C."/>
            <person name="Yan M."/>
            <person name="Daum C."/>
            <person name="Ng V."/>
            <person name="Clum A."/>
            <person name="Steindorff A."/>
            <person name="Ohm R.A."/>
            <person name="Martin F."/>
            <person name="Silar P."/>
            <person name="Natvig D.O."/>
            <person name="Lalanne C."/>
            <person name="Gautier V."/>
            <person name="Ament-Velasquez S.L."/>
            <person name="Kruys A."/>
            <person name="Hutchinson M.I."/>
            <person name="Powell A.J."/>
            <person name="Barry K."/>
            <person name="Miller A.N."/>
            <person name="Grigoriev I.V."/>
            <person name="Debuchy R."/>
            <person name="Gladieux P."/>
            <person name="Hiltunen Thoren M."/>
            <person name="Johannesson H."/>
        </authorList>
    </citation>
    <scope>NUCLEOTIDE SEQUENCE</scope>
    <source>
        <strain evidence="4">CBS 990.96</strain>
    </source>
</reference>
<sequence length="529" mass="58723">MNPITLTSTTLGCLLLLAAAFPQVVYSAQPASVIYDNLEVIQDNRTALRATKAPAWVNAPSMRGTSSILLTCIFTLFACTYKALHLNIPTGKENASFIRRFAGKTRWVFIALIAPEFTLWVAMDQYLKARELSQYLTNKVKSGSKGQPKKICDMPKSPKSNQKLPDYDLKYGFFVVMGGLELPSLNENDTRVLSHEGVMWLADRGQFLPITREHILDRSKADNIQKTLVLFQVGWMALQCVARKAYGLPLCLLEVHTLVHVGCGILTYFFWMEKPLDVRNPAEVDLTTELETRLIEQNSSIIGRTPIRLGIGGSLGVEARIGSSDDIEKGLDTVVSVSVPAGPDAIKPVVDPNIDPITPSDENENKKMGESPSTREYKDPLVYSRRTNLPKLRKPSDFGGVKADIIRNGVFFVSLLALPVVYGGIHLSAWNFDFPTDGEAITWRVASLTIAASIPGFALLLALFLLFSKLIYDPDSDIWVGIFLFFGAVLFICVILCRMFLVVESFVSLRSVPIGVYWSPSWIQMIPHL</sequence>
<reference evidence="4" key="2">
    <citation type="submission" date="2023-05" db="EMBL/GenBank/DDBJ databases">
        <authorList>
            <consortium name="Lawrence Berkeley National Laboratory"/>
            <person name="Steindorff A."/>
            <person name="Hensen N."/>
            <person name="Bonometti L."/>
            <person name="Westerberg I."/>
            <person name="Brannstrom I.O."/>
            <person name="Guillou S."/>
            <person name="Cros-Aarteil S."/>
            <person name="Calhoun S."/>
            <person name="Haridas S."/>
            <person name="Kuo A."/>
            <person name="Mondo S."/>
            <person name="Pangilinan J."/>
            <person name="Riley R."/>
            <person name="Labutti K."/>
            <person name="Andreopoulos B."/>
            <person name="Lipzen A."/>
            <person name="Chen C."/>
            <person name="Yanf M."/>
            <person name="Daum C."/>
            <person name="Ng V."/>
            <person name="Clum A."/>
            <person name="Ohm R."/>
            <person name="Martin F."/>
            <person name="Silar P."/>
            <person name="Natvig D."/>
            <person name="Lalanne C."/>
            <person name="Gautier V."/>
            <person name="Ament-Velasquez S.L."/>
            <person name="Kruys A."/>
            <person name="Hutchinson M.I."/>
            <person name="Powell A.J."/>
            <person name="Barry K."/>
            <person name="Miller A.N."/>
            <person name="Grigoriev I.V."/>
            <person name="Debuchy R."/>
            <person name="Gladieux P."/>
            <person name="Thoren M.H."/>
            <person name="Johannesson H."/>
        </authorList>
    </citation>
    <scope>NUCLEOTIDE SEQUENCE</scope>
    <source>
        <strain evidence="4">CBS 990.96</strain>
    </source>
</reference>
<feature type="transmembrane region" description="Helical" evidence="2">
    <location>
        <begin position="410"/>
        <end position="429"/>
    </location>
</feature>
<name>A0AAN6YMX0_9PEZI</name>
<dbReference type="Proteomes" id="UP001301958">
    <property type="component" value="Unassembled WGS sequence"/>
</dbReference>
<evidence type="ECO:0000313" key="4">
    <source>
        <dbReference type="EMBL" id="KAK4221460.1"/>
    </source>
</evidence>
<feature type="signal peptide" evidence="3">
    <location>
        <begin position="1"/>
        <end position="27"/>
    </location>
</feature>
<evidence type="ECO:0000313" key="5">
    <source>
        <dbReference type="Proteomes" id="UP001301958"/>
    </source>
</evidence>
<keyword evidence="2" id="KW-0812">Transmembrane</keyword>
<feature type="transmembrane region" description="Helical" evidence="2">
    <location>
        <begin position="441"/>
        <end position="466"/>
    </location>
</feature>
<evidence type="ECO:0000256" key="1">
    <source>
        <dbReference type="SAM" id="MobiDB-lite"/>
    </source>
</evidence>
<gene>
    <name evidence="4" type="ORF">QBC38DRAFT_377103</name>
</gene>
<evidence type="ECO:0000256" key="2">
    <source>
        <dbReference type="SAM" id="Phobius"/>
    </source>
</evidence>
<dbReference type="EMBL" id="MU865545">
    <property type="protein sequence ID" value="KAK4221460.1"/>
    <property type="molecule type" value="Genomic_DNA"/>
</dbReference>
<proteinExistence type="predicted"/>
<feature type="chain" id="PRO_5042949674" evidence="3">
    <location>
        <begin position="28"/>
        <end position="529"/>
    </location>
</feature>
<keyword evidence="3" id="KW-0732">Signal</keyword>
<feature type="compositionally biased region" description="Basic and acidic residues" evidence="1">
    <location>
        <begin position="363"/>
        <end position="375"/>
    </location>
</feature>
<keyword evidence="5" id="KW-1185">Reference proteome</keyword>
<organism evidence="4 5">
    <name type="scientific">Podospora fimiseda</name>
    <dbReference type="NCBI Taxonomy" id="252190"/>
    <lineage>
        <taxon>Eukaryota</taxon>
        <taxon>Fungi</taxon>
        <taxon>Dikarya</taxon>
        <taxon>Ascomycota</taxon>
        <taxon>Pezizomycotina</taxon>
        <taxon>Sordariomycetes</taxon>
        <taxon>Sordariomycetidae</taxon>
        <taxon>Sordariales</taxon>
        <taxon>Podosporaceae</taxon>
        <taxon>Podospora</taxon>
    </lineage>
</organism>
<feature type="region of interest" description="Disordered" evidence="1">
    <location>
        <begin position="350"/>
        <end position="375"/>
    </location>
</feature>
<dbReference type="PANTHER" id="PTHR35043">
    <property type="entry name" value="TRANSCRIPTION FACTOR DOMAIN-CONTAINING PROTEIN"/>
    <property type="match status" value="1"/>
</dbReference>
<keyword evidence="2" id="KW-1133">Transmembrane helix</keyword>
<comment type="caution">
    <text evidence="4">The sequence shown here is derived from an EMBL/GenBank/DDBJ whole genome shotgun (WGS) entry which is preliminary data.</text>
</comment>
<keyword evidence="2" id="KW-0472">Membrane</keyword>
<dbReference type="AlphaFoldDB" id="A0AAN6YMX0"/>
<dbReference type="PANTHER" id="PTHR35043:SF7">
    <property type="entry name" value="TRANSCRIPTION FACTOR DOMAIN-CONTAINING PROTEIN"/>
    <property type="match status" value="1"/>
</dbReference>
<evidence type="ECO:0000256" key="3">
    <source>
        <dbReference type="SAM" id="SignalP"/>
    </source>
</evidence>
<feature type="transmembrane region" description="Helical" evidence="2">
    <location>
        <begin position="478"/>
        <end position="501"/>
    </location>
</feature>
<accession>A0AAN6YMX0</accession>